<dbReference type="AlphaFoldDB" id="A0A1J1C9B9"/>
<dbReference type="Pfam" id="PF03279">
    <property type="entry name" value="Lip_A_acyltrans"/>
    <property type="match status" value="1"/>
</dbReference>
<evidence type="ECO:0000256" key="6">
    <source>
        <dbReference type="ARBA" id="ARBA00023315"/>
    </source>
</evidence>
<sequence length="312" mass="36525">MPVINHFNNFKRMKTIEYISVKLLFFIFSRISLKSGKRFAGLLTILVEKVIRYRRDVILSNLHLVYGEQLPRPEKQFLHDIYKNFIYLWMEFLQINHFTPRTLDELMRFKNPEVLAQLKRENKGVLFVSGHFGNFEWLGQAMVIQGWPIWAIAKKQSNQKVDQFITQIRSRFGMKIVYTKKAMQVCERALKQKEAVAIAFDQDARKRGVFVNFLGQPSSTAVGTAVLHLRTGADIVLLIALRKDYAKFDVYAKKIELPVKTGNLQDDVTAITQKVSSEFEKWVREYPEQWFWMHRRWKTRPASVSSSSQGVN</sequence>
<evidence type="ECO:0000256" key="2">
    <source>
        <dbReference type="ARBA" id="ARBA00022475"/>
    </source>
</evidence>
<protein>
    <submittedName>
        <fullName evidence="7">KDO2-lipid IV(A) lauroyltransferase</fullName>
    </submittedName>
</protein>
<dbReference type="EMBL" id="CP018099">
    <property type="protein sequence ID" value="APF19247.1"/>
    <property type="molecule type" value="Genomic_DNA"/>
</dbReference>
<evidence type="ECO:0000256" key="4">
    <source>
        <dbReference type="ARBA" id="ARBA00022679"/>
    </source>
</evidence>
<proteinExistence type="predicted"/>
<gene>
    <name evidence="7" type="ORF">Cabys_2498</name>
</gene>
<evidence type="ECO:0000313" key="8">
    <source>
        <dbReference type="Proteomes" id="UP000183868"/>
    </source>
</evidence>
<dbReference type="KEGG" id="caby:Cabys_2498"/>
<keyword evidence="6" id="KW-0012">Acyltransferase</keyword>
<evidence type="ECO:0000256" key="3">
    <source>
        <dbReference type="ARBA" id="ARBA00022519"/>
    </source>
</evidence>
<evidence type="ECO:0000313" key="7">
    <source>
        <dbReference type="EMBL" id="APF19247.1"/>
    </source>
</evidence>
<organism evidence="7 8">
    <name type="scientific">Caldithrix abyssi DSM 13497</name>
    <dbReference type="NCBI Taxonomy" id="880073"/>
    <lineage>
        <taxon>Bacteria</taxon>
        <taxon>Pseudomonadati</taxon>
        <taxon>Calditrichota</taxon>
        <taxon>Calditrichia</taxon>
        <taxon>Calditrichales</taxon>
        <taxon>Calditrichaceae</taxon>
        <taxon>Caldithrix</taxon>
    </lineage>
</organism>
<dbReference type="PANTHER" id="PTHR30606:SF10">
    <property type="entry name" value="PHOSPHATIDYLINOSITOL MANNOSIDE ACYLTRANSFERASE"/>
    <property type="match status" value="1"/>
</dbReference>
<name>A0A1J1C9B9_CALAY</name>
<accession>A0A1J1C9B9</accession>
<evidence type="ECO:0000256" key="5">
    <source>
        <dbReference type="ARBA" id="ARBA00023136"/>
    </source>
</evidence>
<keyword evidence="3" id="KW-0997">Cell inner membrane</keyword>
<evidence type="ECO:0000256" key="1">
    <source>
        <dbReference type="ARBA" id="ARBA00004533"/>
    </source>
</evidence>
<dbReference type="Proteomes" id="UP000183868">
    <property type="component" value="Chromosome"/>
</dbReference>
<dbReference type="GO" id="GO:0005886">
    <property type="term" value="C:plasma membrane"/>
    <property type="evidence" value="ECO:0007669"/>
    <property type="project" value="UniProtKB-SubCell"/>
</dbReference>
<keyword evidence="2" id="KW-1003">Cell membrane</keyword>
<dbReference type="PIRSF" id="PIRSF026649">
    <property type="entry name" value="MsbB"/>
    <property type="match status" value="1"/>
</dbReference>
<comment type="subcellular location">
    <subcellularLocation>
        <location evidence="1">Cell inner membrane</location>
    </subcellularLocation>
</comment>
<dbReference type="GO" id="GO:0016746">
    <property type="term" value="F:acyltransferase activity"/>
    <property type="evidence" value="ECO:0007669"/>
    <property type="project" value="UniProtKB-KW"/>
</dbReference>
<reference evidence="7 8" key="1">
    <citation type="submission" date="2016-11" db="EMBL/GenBank/DDBJ databases">
        <title>Genomic analysis of Caldithrix abyssi and proposal of a novel bacterial phylum Caldithrichaeota.</title>
        <authorList>
            <person name="Kublanov I."/>
            <person name="Sigalova O."/>
            <person name="Gavrilov S."/>
            <person name="Lebedinsky A."/>
            <person name="Ivanova N."/>
            <person name="Daum C."/>
            <person name="Reddy T."/>
            <person name="Klenk H.P."/>
            <person name="Goker M."/>
            <person name="Reva O."/>
            <person name="Miroshnichenko M."/>
            <person name="Kyprides N."/>
            <person name="Woyke T."/>
            <person name="Gelfand M."/>
        </authorList>
    </citation>
    <scope>NUCLEOTIDE SEQUENCE [LARGE SCALE GENOMIC DNA]</scope>
    <source>
        <strain evidence="7 8">LF13</strain>
    </source>
</reference>
<dbReference type="InterPro" id="IPR004960">
    <property type="entry name" value="LipA_acyltrans"/>
</dbReference>
<dbReference type="PANTHER" id="PTHR30606">
    <property type="entry name" value="LIPID A BIOSYNTHESIS LAUROYL ACYLTRANSFERASE"/>
    <property type="match status" value="1"/>
</dbReference>
<dbReference type="GO" id="GO:0009247">
    <property type="term" value="P:glycolipid biosynthetic process"/>
    <property type="evidence" value="ECO:0007669"/>
    <property type="project" value="UniProtKB-ARBA"/>
</dbReference>
<keyword evidence="4 7" id="KW-0808">Transferase</keyword>
<dbReference type="CDD" id="cd07984">
    <property type="entry name" value="LPLAT_LABLAT-like"/>
    <property type="match status" value="1"/>
</dbReference>
<keyword evidence="5" id="KW-0472">Membrane</keyword>